<comment type="caution">
    <text evidence="1">The sequence shown here is derived from an EMBL/GenBank/DDBJ whole genome shotgun (WGS) entry which is preliminary data.</text>
</comment>
<dbReference type="Proteomes" id="UP000222542">
    <property type="component" value="Unassembled WGS sequence"/>
</dbReference>
<organism evidence="1 2">
    <name type="scientific">Capsicum annuum</name>
    <name type="common">Capsicum pepper</name>
    <dbReference type="NCBI Taxonomy" id="4072"/>
    <lineage>
        <taxon>Eukaryota</taxon>
        <taxon>Viridiplantae</taxon>
        <taxon>Streptophyta</taxon>
        <taxon>Embryophyta</taxon>
        <taxon>Tracheophyta</taxon>
        <taxon>Spermatophyta</taxon>
        <taxon>Magnoliopsida</taxon>
        <taxon>eudicotyledons</taxon>
        <taxon>Gunneridae</taxon>
        <taxon>Pentapetalae</taxon>
        <taxon>asterids</taxon>
        <taxon>lamiids</taxon>
        <taxon>Solanales</taxon>
        <taxon>Solanaceae</taxon>
        <taxon>Solanoideae</taxon>
        <taxon>Capsiceae</taxon>
        <taxon>Capsicum</taxon>
    </lineage>
</organism>
<protein>
    <submittedName>
        <fullName evidence="1">Uncharacterized protein</fullName>
    </submittedName>
</protein>
<accession>A0A2G2Z464</accession>
<dbReference type="EMBL" id="AYRZ02000007">
    <property type="protein sequence ID" value="PHT76798.1"/>
    <property type="molecule type" value="Genomic_DNA"/>
</dbReference>
<name>A0A2G2Z464_CAPAN</name>
<reference evidence="1 2" key="2">
    <citation type="journal article" date="2017" name="Genome Biol.">
        <title>New reference genome sequences of hot pepper reveal the massive evolution of plant disease-resistance genes by retroduplication.</title>
        <authorList>
            <person name="Kim S."/>
            <person name="Park J."/>
            <person name="Yeom S.I."/>
            <person name="Kim Y.M."/>
            <person name="Seo E."/>
            <person name="Kim K.T."/>
            <person name="Kim M.S."/>
            <person name="Lee J.M."/>
            <person name="Cheong K."/>
            <person name="Shin H.S."/>
            <person name="Kim S.B."/>
            <person name="Han K."/>
            <person name="Lee J."/>
            <person name="Park M."/>
            <person name="Lee H.A."/>
            <person name="Lee H.Y."/>
            <person name="Lee Y."/>
            <person name="Oh S."/>
            <person name="Lee J.H."/>
            <person name="Choi E."/>
            <person name="Choi E."/>
            <person name="Lee S.E."/>
            <person name="Jeon J."/>
            <person name="Kim H."/>
            <person name="Choi G."/>
            <person name="Song H."/>
            <person name="Lee J."/>
            <person name="Lee S.C."/>
            <person name="Kwon J.K."/>
            <person name="Lee H.Y."/>
            <person name="Koo N."/>
            <person name="Hong Y."/>
            <person name="Kim R.W."/>
            <person name="Kang W.H."/>
            <person name="Huh J.H."/>
            <person name="Kang B.C."/>
            <person name="Yang T.J."/>
            <person name="Lee Y.H."/>
            <person name="Bennetzen J.L."/>
            <person name="Choi D."/>
        </authorList>
    </citation>
    <scope>NUCLEOTIDE SEQUENCE [LARGE SCALE GENOMIC DNA]</scope>
    <source>
        <strain evidence="2">cv. CM334</strain>
    </source>
</reference>
<dbReference type="Gramene" id="PHT76798">
    <property type="protein sequence ID" value="PHT76798"/>
    <property type="gene ID" value="T459_20320"/>
</dbReference>
<evidence type="ECO:0000313" key="2">
    <source>
        <dbReference type="Proteomes" id="UP000222542"/>
    </source>
</evidence>
<proteinExistence type="predicted"/>
<sequence length="250" mass="29165">MMRRHVDLYKLTTGVWEDISHVSLSYLFHATTPQAYVNEASHWLLSNGMKYHIRVQRLSLRVRLISRVSQREVICAVSRMPGPSWFGSSGLNELEIDNDFIKPMDTRKNGEILWMANHSLRLLVSVDDVVEKAKDVDLGKSTIHVMLIFTKRSLFYLINRKVIVLEMLVRSHPVYVKESPKLGDKGSYEQKLKVECENCLCFAHEWITIRVKNEREMVAEEWKEEYACQKAFIVQLVRYVALDLMLMGLF</sequence>
<keyword evidence="2" id="KW-1185">Reference proteome</keyword>
<gene>
    <name evidence="1" type="ORF">T459_20320</name>
</gene>
<evidence type="ECO:0000313" key="1">
    <source>
        <dbReference type="EMBL" id="PHT76798.1"/>
    </source>
</evidence>
<dbReference type="AlphaFoldDB" id="A0A2G2Z464"/>
<reference evidence="1 2" key="1">
    <citation type="journal article" date="2014" name="Nat. Genet.">
        <title>Genome sequence of the hot pepper provides insights into the evolution of pungency in Capsicum species.</title>
        <authorList>
            <person name="Kim S."/>
            <person name="Park M."/>
            <person name="Yeom S.I."/>
            <person name="Kim Y.M."/>
            <person name="Lee J.M."/>
            <person name="Lee H.A."/>
            <person name="Seo E."/>
            <person name="Choi J."/>
            <person name="Cheong K."/>
            <person name="Kim K.T."/>
            <person name="Jung K."/>
            <person name="Lee G.W."/>
            <person name="Oh S.K."/>
            <person name="Bae C."/>
            <person name="Kim S.B."/>
            <person name="Lee H.Y."/>
            <person name="Kim S.Y."/>
            <person name="Kim M.S."/>
            <person name="Kang B.C."/>
            <person name="Jo Y.D."/>
            <person name="Yang H.B."/>
            <person name="Jeong H.J."/>
            <person name="Kang W.H."/>
            <person name="Kwon J.K."/>
            <person name="Shin C."/>
            <person name="Lim J.Y."/>
            <person name="Park J.H."/>
            <person name="Huh J.H."/>
            <person name="Kim J.S."/>
            <person name="Kim B.D."/>
            <person name="Cohen O."/>
            <person name="Paran I."/>
            <person name="Suh M.C."/>
            <person name="Lee S.B."/>
            <person name="Kim Y.K."/>
            <person name="Shin Y."/>
            <person name="Noh S.J."/>
            <person name="Park J."/>
            <person name="Seo Y.S."/>
            <person name="Kwon S.Y."/>
            <person name="Kim H.A."/>
            <person name="Park J.M."/>
            <person name="Kim H.J."/>
            <person name="Choi S.B."/>
            <person name="Bosland P.W."/>
            <person name="Reeves G."/>
            <person name="Jo S.H."/>
            <person name="Lee B.W."/>
            <person name="Cho H.T."/>
            <person name="Choi H.S."/>
            <person name="Lee M.S."/>
            <person name="Yu Y."/>
            <person name="Do Choi Y."/>
            <person name="Park B.S."/>
            <person name="van Deynze A."/>
            <person name="Ashrafi H."/>
            <person name="Hill T."/>
            <person name="Kim W.T."/>
            <person name="Pai H.S."/>
            <person name="Ahn H.K."/>
            <person name="Yeam I."/>
            <person name="Giovannoni J.J."/>
            <person name="Rose J.K."/>
            <person name="Sorensen I."/>
            <person name="Lee S.J."/>
            <person name="Kim R.W."/>
            <person name="Choi I.Y."/>
            <person name="Choi B.S."/>
            <person name="Lim J.S."/>
            <person name="Lee Y.H."/>
            <person name="Choi D."/>
        </authorList>
    </citation>
    <scope>NUCLEOTIDE SEQUENCE [LARGE SCALE GENOMIC DNA]</scope>
    <source>
        <strain evidence="2">cv. CM334</strain>
    </source>
</reference>